<gene>
    <name evidence="4" type="ORF">KV110_07565</name>
</gene>
<dbReference type="Pfam" id="PF00067">
    <property type="entry name" value="p450"/>
    <property type="match status" value="1"/>
</dbReference>
<proteinExistence type="inferred from homology"/>
<keyword evidence="2" id="KW-0503">Monooxygenase</keyword>
<accession>A0ABX8RVQ6</accession>
<keyword evidence="2" id="KW-0349">Heme</keyword>
<keyword evidence="2" id="KW-0560">Oxidoreductase</keyword>
<dbReference type="PROSITE" id="PS00086">
    <property type="entry name" value="CYTOCHROME_P450"/>
    <property type="match status" value="1"/>
</dbReference>
<dbReference type="CDD" id="cd11053">
    <property type="entry name" value="CYP110-like"/>
    <property type="match status" value="1"/>
</dbReference>
<evidence type="ECO:0000313" key="4">
    <source>
        <dbReference type="EMBL" id="QXN92957.1"/>
    </source>
</evidence>
<dbReference type="InterPro" id="IPR017972">
    <property type="entry name" value="Cyt_P450_CS"/>
</dbReference>
<dbReference type="RefSeq" id="WP_218474607.1">
    <property type="nucleotide sequence ID" value="NZ_BAABJN010000001.1"/>
</dbReference>
<evidence type="ECO:0000256" key="3">
    <source>
        <dbReference type="SAM" id="MobiDB-lite"/>
    </source>
</evidence>
<evidence type="ECO:0000313" key="5">
    <source>
        <dbReference type="Proteomes" id="UP000694257"/>
    </source>
</evidence>
<comment type="similarity">
    <text evidence="1 2">Belongs to the cytochrome P450 family.</text>
</comment>
<organism evidence="4 5">
    <name type="scientific">Nocardia iowensis</name>
    <dbReference type="NCBI Taxonomy" id="204891"/>
    <lineage>
        <taxon>Bacteria</taxon>
        <taxon>Bacillati</taxon>
        <taxon>Actinomycetota</taxon>
        <taxon>Actinomycetes</taxon>
        <taxon>Mycobacteriales</taxon>
        <taxon>Nocardiaceae</taxon>
        <taxon>Nocardia</taxon>
    </lineage>
</organism>
<dbReference type="Proteomes" id="UP000694257">
    <property type="component" value="Chromosome"/>
</dbReference>
<reference evidence="4 5" key="1">
    <citation type="submission" date="2021-07" db="EMBL/GenBank/DDBJ databases">
        <title>Whole Genome Sequence of Nocardia Iowensis.</title>
        <authorList>
            <person name="Lamm A."/>
            <person name="Collins-Fairclough A.M."/>
            <person name="Bunk B."/>
            <person name="Sproer C."/>
        </authorList>
    </citation>
    <scope>NUCLEOTIDE SEQUENCE [LARGE SCALE GENOMIC DNA]</scope>
    <source>
        <strain evidence="4 5">NRRL 5646</strain>
    </source>
</reference>
<evidence type="ECO:0000256" key="1">
    <source>
        <dbReference type="ARBA" id="ARBA00010617"/>
    </source>
</evidence>
<sequence length="454" mass="50550">MVELAPKPNQHNYSGYQLPPGPGSRGIRDLPLVARRLLDYLRRGEIVGDELIARYGEIFTVGVPRTGLHAVVISDPALIKQVFTARPDVLLGGKGVSPSAAIYGSGSMFVQEEPEHLRRRKLLTPGFHGNVLSGYQDTIREVTERALHRWPVGRPFSMLDAARELTLEVIMRVVFGIDDSDELADVAPKLERLLAHAVSEQIVFRYVTRRAGTIRHWRGLNRATADVHAVLQTLIDRRRAEPNRERTDILALLMAATTADGQYLSDRELRDDLITLLLAGHETTATTLAWIFDHLVHDPHLAEQLRQDAISGDTTYTDAAIQETLRLRPVVVGTARVTAQPFHLGEYLLPPDTWVIAYIRAVNHRAETYPEPHRFQPERFLHTTPNTFAWIPFGGGAKRCLGAAFAQAELRTILGVLLTGAEFVATRADLDIPVRRGPVLLPRHGARIAITSKT</sequence>
<keyword evidence="2" id="KW-0408">Iron</keyword>
<evidence type="ECO:0000256" key="2">
    <source>
        <dbReference type="RuleBase" id="RU000461"/>
    </source>
</evidence>
<dbReference type="EMBL" id="CP078145">
    <property type="protein sequence ID" value="QXN92957.1"/>
    <property type="molecule type" value="Genomic_DNA"/>
</dbReference>
<keyword evidence="5" id="KW-1185">Reference proteome</keyword>
<feature type="region of interest" description="Disordered" evidence="3">
    <location>
        <begin position="1"/>
        <end position="22"/>
    </location>
</feature>
<dbReference type="InterPro" id="IPR001128">
    <property type="entry name" value="Cyt_P450"/>
</dbReference>
<dbReference type="PANTHER" id="PTHR24305:SF166">
    <property type="entry name" value="CYTOCHROME P450 12A4, MITOCHONDRIAL-RELATED"/>
    <property type="match status" value="1"/>
</dbReference>
<keyword evidence="2" id="KW-0479">Metal-binding</keyword>
<dbReference type="InterPro" id="IPR050121">
    <property type="entry name" value="Cytochrome_P450_monoxygenase"/>
</dbReference>
<name>A0ABX8RVQ6_NOCIO</name>
<dbReference type="PANTHER" id="PTHR24305">
    <property type="entry name" value="CYTOCHROME P450"/>
    <property type="match status" value="1"/>
</dbReference>
<protein>
    <submittedName>
        <fullName evidence="4">Cytochrome P450</fullName>
    </submittedName>
</protein>